<dbReference type="PIRSF" id="PIRSF000723">
    <property type="entry name" value="Carbamate_kin"/>
    <property type="match status" value="1"/>
</dbReference>
<dbReference type="Pfam" id="PF00696">
    <property type="entry name" value="AA_kinase"/>
    <property type="match status" value="1"/>
</dbReference>
<dbReference type="Proteomes" id="UP000319213">
    <property type="component" value="Unassembled WGS sequence"/>
</dbReference>
<dbReference type="InterPro" id="IPR003964">
    <property type="entry name" value="Carb_kinase"/>
</dbReference>
<evidence type="ECO:0000313" key="6">
    <source>
        <dbReference type="EMBL" id="TQM74763.1"/>
    </source>
</evidence>
<dbReference type="RefSeq" id="WP_229788670.1">
    <property type="nucleotide sequence ID" value="NZ_BMPV01000003.1"/>
</dbReference>
<sequence length="312" mass="32764">MGERVLIALGGNAMTGPDGSAAPEDQRRAIEEAMRHVAELRARGHQVILTHGNGPQVGNVLLKNQLTADVVPPVPLDWCVATTQATIGTLVLNALGGRTAVVVTRTLVDAADPAFADPVKPIGRYFTEEEAARFERFGETWRRFDKGWRRVVASPEPVEILDAEAAVALMESGFTVVAAGGGGVPVVREPDGTLRGVAAVIDKDLAAAVLARDVKASTLVIATNVPHAFVGYGTPRQRPVGRVTPEELRALQAEGHFARGSMGPKIEAAARFVENGGERAVITTLERIGEALDGEVGTVVRTAAGHGTGENG</sequence>
<dbReference type="GO" id="GO:0005829">
    <property type="term" value="C:cytosol"/>
    <property type="evidence" value="ECO:0007669"/>
    <property type="project" value="TreeGrafter"/>
</dbReference>
<evidence type="ECO:0000256" key="3">
    <source>
        <dbReference type="ARBA" id="ARBA00022777"/>
    </source>
</evidence>
<dbReference type="GO" id="GO:0008804">
    <property type="term" value="F:carbamate kinase activity"/>
    <property type="evidence" value="ECO:0007669"/>
    <property type="project" value="InterPro"/>
</dbReference>
<evidence type="ECO:0000256" key="2">
    <source>
        <dbReference type="ARBA" id="ARBA00022679"/>
    </source>
</evidence>
<organism evidence="6 7">
    <name type="scientific">Thermopolyspora flexuosa</name>
    <dbReference type="NCBI Taxonomy" id="103836"/>
    <lineage>
        <taxon>Bacteria</taxon>
        <taxon>Bacillati</taxon>
        <taxon>Actinomycetota</taxon>
        <taxon>Actinomycetes</taxon>
        <taxon>Streptosporangiales</taxon>
        <taxon>Streptosporangiaceae</taxon>
        <taxon>Thermopolyspora</taxon>
    </lineage>
</organism>
<gene>
    <name evidence="6" type="ORF">FHX40_1446</name>
</gene>
<dbReference type="AlphaFoldDB" id="A0A543IW04"/>
<dbReference type="Gene3D" id="3.40.1160.10">
    <property type="entry name" value="Acetylglutamate kinase-like"/>
    <property type="match status" value="1"/>
</dbReference>
<reference evidence="6 7" key="1">
    <citation type="submission" date="2019-06" db="EMBL/GenBank/DDBJ databases">
        <title>Sequencing the genomes of 1000 actinobacteria strains.</title>
        <authorList>
            <person name="Klenk H.-P."/>
        </authorList>
    </citation>
    <scope>NUCLEOTIDE SEQUENCE [LARGE SCALE GENOMIC DNA]</scope>
    <source>
        <strain evidence="6 7">DSM 43186</strain>
    </source>
</reference>
<proteinExistence type="inferred from homology"/>
<keyword evidence="7" id="KW-1185">Reference proteome</keyword>
<keyword evidence="2 4" id="KW-0808">Transferase</keyword>
<dbReference type="PANTHER" id="PTHR30409:SF1">
    <property type="entry name" value="CARBAMATE KINASE-RELATED"/>
    <property type="match status" value="1"/>
</dbReference>
<comment type="similarity">
    <text evidence="1 4">Belongs to the carbamate kinase family.</text>
</comment>
<evidence type="ECO:0000256" key="1">
    <source>
        <dbReference type="ARBA" id="ARBA00011066"/>
    </source>
</evidence>
<evidence type="ECO:0000259" key="5">
    <source>
        <dbReference type="Pfam" id="PF00696"/>
    </source>
</evidence>
<comment type="caution">
    <text evidence="6">The sequence shown here is derived from an EMBL/GenBank/DDBJ whole genome shotgun (WGS) entry which is preliminary data.</text>
</comment>
<evidence type="ECO:0000256" key="4">
    <source>
        <dbReference type="PIRNR" id="PIRNR000723"/>
    </source>
</evidence>
<dbReference type="InterPro" id="IPR036393">
    <property type="entry name" value="AceGlu_kinase-like_sf"/>
</dbReference>
<dbReference type="GO" id="GO:0019546">
    <property type="term" value="P:L-arginine deiminase pathway"/>
    <property type="evidence" value="ECO:0007669"/>
    <property type="project" value="TreeGrafter"/>
</dbReference>
<evidence type="ECO:0000313" key="7">
    <source>
        <dbReference type="Proteomes" id="UP000319213"/>
    </source>
</evidence>
<dbReference type="InterPro" id="IPR001048">
    <property type="entry name" value="Asp/Glu/Uridylate_kinase"/>
</dbReference>
<feature type="domain" description="Aspartate/glutamate/uridylate kinase" evidence="5">
    <location>
        <begin position="4"/>
        <end position="283"/>
    </location>
</feature>
<dbReference type="EMBL" id="VFPQ01000001">
    <property type="protein sequence ID" value="TQM74763.1"/>
    <property type="molecule type" value="Genomic_DNA"/>
</dbReference>
<dbReference type="SUPFAM" id="SSF53633">
    <property type="entry name" value="Carbamate kinase-like"/>
    <property type="match status" value="1"/>
</dbReference>
<dbReference type="PRINTS" id="PR01469">
    <property type="entry name" value="CARBMTKINASE"/>
</dbReference>
<dbReference type="CDD" id="cd04235">
    <property type="entry name" value="AAK_CK"/>
    <property type="match status" value="1"/>
</dbReference>
<dbReference type="PANTHER" id="PTHR30409">
    <property type="entry name" value="CARBAMATE KINASE"/>
    <property type="match status" value="1"/>
</dbReference>
<name>A0A543IW04_9ACTN</name>
<dbReference type="NCBIfam" id="NF009007">
    <property type="entry name" value="PRK12352.1"/>
    <property type="match status" value="1"/>
</dbReference>
<protein>
    <recommendedName>
        <fullName evidence="4">Carbamate kinase</fullName>
    </recommendedName>
</protein>
<keyword evidence="3 4" id="KW-0418">Kinase</keyword>
<accession>A0A543IW04</accession>